<feature type="transmembrane region" description="Helical" evidence="12">
    <location>
        <begin position="313"/>
        <end position="336"/>
    </location>
</feature>
<dbReference type="EMBL" id="JBBUTF010000021">
    <property type="protein sequence ID" value="MEK8028282.1"/>
    <property type="molecule type" value="Genomic_DNA"/>
</dbReference>
<evidence type="ECO:0000313" key="16">
    <source>
        <dbReference type="Proteomes" id="UP001368500"/>
    </source>
</evidence>
<feature type="domain" description="K+ potassium transporter C-terminal" evidence="14">
    <location>
        <begin position="502"/>
        <end position="657"/>
    </location>
</feature>
<evidence type="ECO:0000256" key="7">
    <source>
        <dbReference type="ARBA" id="ARBA00022847"/>
    </source>
</evidence>
<keyword evidence="3 12" id="KW-0813">Transport</keyword>
<feature type="transmembrane region" description="Helical" evidence="12">
    <location>
        <begin position="75"/>
        <end position="95"/>
    </location>
</feature>
<feature type="transmembrane region" description="Helical" evidence="12">
    <location>
        <begin position="196"/>
        <end position="216"/>
    </location>
</feature>
<evidence type="ECO:0000256" key="5">
    <source>
        <dbReference type="ARBA" id="ARBA00022538"/>
    </source>
</evidence>
<dbReference type="PANTHER" id="PTHR30540">
    <property type="entry name" value="OSMOTIC STRESS POTASSIUM TRANSPORTER"/>
    <property type="match status" value="1"/>
</dbReference>
<evidence type="ECO:0000256" key="11">
    <source>
        <dbReference type="ARBA" id="ARBA00023136"/>
    </source>
</evidence>
<name>A0ABU9BED5_9BURK</name>
<evidence type="ECO:0000313" key="15">
    <source>
        <dbReference type="EMBL" id="MEK8028282.1"/>
    </source>
</evidence>
<feature type="transmembrane region" description="Helical" evidence="12">
    <location>
        <begin position="419"/>
        <end position="439"/>
    </location>
</feature>
<feature type="transmembrane region" description="Helical" evidence="12">
    <location>
        <begin position="127"/>
        <end position="146"/>
    </location>
</feature>
<dbReference type="Pfam" id="PF02705">
    <property type="entry name" value="K_trans"/>
    <property type="match status" value="1"/>
</dbReference>
<evidence type="ECO:0000256" key="10">
    <source>
        <dbReference type="ARBA" id="ARBA00023065"/>
    </source>
</evidence>
<comment type="function">
    <text evidence="12">Transport of potassium into the cell. Likely operates as a K(+):H(+) symporter.</text>
</comment>
<evidence type="ECO:0000259" key="13">
    <source>
        <dbReference type="Pfam" id="PF02705"/>
    </source>
</evidence>
<evidence type="ECO:0000256" key="8">
    <source>
        <dbReference type="ARBA" id="ARBA00022958"/>
    </source>
</evidence>
<dbReference type="InterPro" id="IPR053952">
    <property type="entry name" value="K_trans_C"/>
</dbReference>
<reference evidence="15 16" key="1">
    <citation type="submission" date="2024-04" db="EMBL/GenBank/DDBJ databases">
        <title>Novel species of the genus Ideonella isolated from streams.</title>
        <authorList>
            <person name="Lu H."/>
        </authorList>
    </citation>
    <scope>NUCLEOTIDE SEQUENCE [LARGE SCALE GENOMIC DNA]</scope>
    <source>
        <strain evidence="15 16">BYS139W</strain>
    </source>
</reference>
<keyword evidence="16" id="KW-1185">Reference proteome</keyword>
<evidence type="ECO:0000256" key="1">
    <source>
        <dbReference type="ARBA" id="ARBA00004141"/>
    </source>
</evidence>
<feature type="transmembrane region" description="Helical" evidence="12">
    <location>
        <begin position="272"/>
        <end position="293"/>
    </location>
</feature>
<proteinExistence type="inferred from homology"/>
<comment type="caution">
    <text evidence="15">The sequence shown here is derived from an EMBL/GenBank/DDBJ whole genome shotgun (WGS) entry which is preliminary data.</text>
</comment>
<dbReference type="Pfam" id="PF22776">
    <property type="entry name" value="K_trans_C"/>
    <property type="match status" value="1"/>
</dbReference>
<feature type="domain" description="K+ potassium transporter integral membrane" evidence="13">
    <location>
        <begin position="37"/>
        <end position="489"/>
    </location>
</feature>
<dbReference type="RefSeq" id="WP_341376067.1">
    <property type="nucleotide sequence ID" value="NZ_JBBUTF010000021.1"/>
</dbReference>
<dbReference type="PANTHER" id="PTHR30540:SF79">
    <property type="entry name" value="LOW AFFINITY POTASSIUM TRANSPORT SYSTEM PROTEIN KUP"/>
    <property type="match status" value="1"/>
</dbReference>
<evidence type="ECO:0000256" key="12">
    <source>
        <dbReference type="HAMAP-Rule" id="MF_01522"/>
    </source>
</evidence>
<keyword evidence="11 12" id="KW-0472">Membrane</keyword>
<keyword evidence="5 12" id="KW-0633">Potassium transport</keyword>
<dbReference type="HAMAP" id="MF_01522">
    <property type="entry name" value="Kup"/>
    <property type="match status" value="1"/>
</dbReference>
<keyword evidence="10 12" id="KW-0406">Ion transport</keyword>
<feature type="transmembrane region" description="Helical" evidence="12">
    <location>
        <begin position="34"/>
        <end position="55"/>
    </location>
</feature>
<evidence type="ECO:0000256" key="3">
    <source>
        <dbReference type="ARBA" id="ARBA00022448"/>
    </source>
</evidence>
<dbReference type="InterPro" id="IPR053951">
    <property type="entry name" value="K_trans_N"/>
</dbReference>
<feature type="transmembrane region" description="Helical" evidence="12">
    <location>
        <begin position="241"/>
        <end position="260"/>
    </location>
</feature>
<feature type="transmembrane region" description="Helical" evidence="12">
    <location>
        <begin position="451"/>
        <end position="470"/>
    </location>
</feature>
<comment type="catalytic activity">
    <reaction evidence="12">
        <text>K(+)(in) + H(+)(in) = K(+)(out) + H(+)(out)</text>
        <dbReference type="Rhea" id="RHEA:28490"/>
        <dbReference type="ChEBI" id="CHEBI:15378"/>
        <dbReference type="ChEBI" id="CHEBI:29103"/>
    </reaction>
</comment>
<dbReference type="InterPro" id="IPR023051">
    <property type="entry name" value="Kup"/>
</dbReference>
<evidence type="ECO:0000256" key="2">
    <source>
        <dbReference type="ARBA" id="ARBA00007019"/>
    </source>
</evidence>
<evidence type="ECO:0000256" key="4">
    <source>
        <dbReference type="ARBA" id="ARBA00022475"/>
    </source>
</evidence>
<organism evidence="15 16">
    <name type="scientific">Pseudaquabacterium rugosum</name>
    <dbReference type="NCBI Taxonomy" id="2984194"/>
    <lineage>
        <taxon>Bacteria</taxon>
        <taxon>Pseudomonadati</taxon>
        <taxon>Pseudomonadota</taxon>
        <taxon>Betaproteobacteria</taxon>
        <taxon>Burkholderiales</taxon>
        <taxon>Sphaerotilaceae</taxon>
        <taxon>Pseudaquabacterium</taxon>
    </lineage>
</organism>
<feature type="transmembrane region" description="Helical" evidence="12">
    <location>
        <begin position="166"/>
        <end position="184"/>
    </location>
</feature>
<keyword evidence="6 12" id="KW-0812">Transmembrane</keyword>
<sequence>MVSSPAPQSAATSAAGLVPAGAAANTHGSRRQGLAALTLGAIGVVYGDIGTSPLYTVKTVFRPESGLTLTPEHLIGAISTILWALMLVVTLKYVVLILRADNRGEGGGLALTALAAAAVTGRPRLRALLLLLGVFGATLFYGDSVITPAVSVLGAMEGLQVISPDLAPWVVPGSVTVLLGLFAVQRLGTAVVGRFFGPVIVLWFVVLGAVGVHHIVQQPAILAALNPWHAVQFMTERGPQLLLTVGAVVLALTGAEALYADMGHFGRKPIRLAWSGLVLPSLALNYMGQGALLMGDPAALENPFFRLFPEAGLLPAVVLATLAAIIASQAVISGAYSMTRQAIQLGYLPRMAIRHTSAAEAGQIYVPAVNAALLLAVVAAVLHFGSSEALAAAYGIAVTLTMLITTLLTAVVARQCWGLPWAVVLPGAAAFLALDALLVAGCAVKLLDGGWFPLALGLLLFTVMLTWAAGRRRLLQVQQRDGLPLRPFVDDLVTDGLHRPTRTAVYPVADPHTVPQALLHNLKHNQVLHTTNVIVTVHFAEQPWVAPADRVLVQALGRGFWRVTLRFGFMETPDVPQALAGCAAYGLPVPAFETSYFLSRETVVPGARDHTLTPQTSDGLGRWRGALFATLSRNAGRVVEHFRLPDNAVVELGTRVQV</sequence>
<keyword evidence="9 12" id="KW-1133">Transmembrane helix</keyword>
<dbReference type="InterPro" id="IPR003855">
    <property type="entry name" value="K+_transporter"/>
</dbReference>
<gene>
    <name evidence="12" type="primary">kup</name>
    <name evidence="15" type="ORF">AACH11_20155</name>
</gene>
<protein>
    <recommendedName>
        <fullName evidence="12">Probable potassium transport system protein Kup</fullName>
    </recommendedName>
</protein>
<evidence type="ECO:0000256" key="6">
    <source>
        <dbReference type="ARBA" id="ARBA00022692"/>
    </source>
</evidence>
<keyword evidence="4 12" id="KW-1003">Cell membrane</keyword>
<accession>A0ABU9BED5</accession>
<feature type="transmembrane region" description="Helical" evidence="12">
    <location>
        <begin position="391"/>
        <end position="412"/>
    </location>
</feature>
<evidence type="ECO:0000259" key="14">
    <source>
        <dbReference type="Pfam" id="PF22776"/>
    </source>
</evidence>
<feature type="transmembrane region" description="Helical" evidence="12">
    <location>
        <begin position="364"/>
        <end position="385"/>
    </location>
</feature>
<dbReference type="Proteomes" id="UP001368500">
    <property type="component" value="Unassembled WGS sequence"/>
</dbReference>
<evidence type="ECO:0000256" key="9">
    <source>
        <dbReference type="ARBA" id="ARBA00022989"/>
    </source>
</evidence>
<comment type="subcellular location">
    <subcellularLocation>
        <location evidence="12">Cell membrane</location>
        <topology evidence="12">Multi-pass membrane protein</topology>
    </subcellularLocation>
    <subcellularLocation>
        <location evidence="1">Membrane</location>
        <topology evidence="1">Multi-pass membrane protein</topology>
    </subcellularLocation>
</comment>
<keyword evidence="7 12" id="KW-0769">Symport</keyword>
<keyword evidence="8 12" id="KW-0630">Potassium</keyword>
<comment type="similarity">
    <text evidence="2 12">Belongs to the HAK/KUP transporter (TC 2.A.72) family.</text>
</comment>